<evidence type="ECO:0000256" key="1">
    <source>
        <dbReference type="SAM" id="MobiDB-lite"/>
    </source>
</evidence>
<keyword evidence="3" id="KW-1185">Reference proteome</keyword>
<feature type="compositionally biased region" description="Pro residues" evidence="1">
    <location>
        <begin position="299"/>
        <end position="326"/>
    </location>
</feature>
<evidence type="ECO:0000313" key="3">
    <source>
        <dbReference type="Proteomes" id="UP000290288"/>
    </source>
</evidence>
<feature type="compositionally biased region" description="Basic residues" evidence="1">
    <location>
        <begin position="329"/>
        <end position="340"/>
    </location>
</feature>
<feature type="compositionally biased region" description="Polar residues" evidence="1">
    <location>
        <begin position="348"/>
        <end position="362"/>
    </location>
</feature>
<dbReference type="Proteomes" id="UP000290288">
    <property type="component" value="Unassembled WGS sequence"/>
</dbReference>
<comment type="caution">
    <text evidence="2">The sequence shown here is derived from an EMBL/GenBank/DDBJ whole genome shotgun (WGS) entry which is preliminary data.</text>
</comment>
<protein>
    <submittedName>
        <fullName evidence="2">Uncharacterized protein</fullName>
    </submittedName>
</protein>
<organism evidence="2 3">
    <name type="scientific">Candolleomyces aberdarensis</name>
    <dbReference type="NCBI Taxonomy" id="2316362"/>
    <lineage>
        <taxon>Eukaryota</taxon>
        <taxon>Fungi</taxon>
        <taxon>Dikarya</taxon>
        <taxon>Basidiomycota</taxon>
        <taxon>Agaricomycotina</taxon>
        <taxon>Agaricomycetes</taxon>
        <taxon>Agaricomycetidae</taxon>
        <taxon>Agaricales</taxon>
        <taxon>Agaricineae</taxon>
        <taxon>Psathyrellaceae</taxon>
        <taxon>Candolleomyces</taxon>
    </lineage>
</organism>
<dbReference type="OrthoDB" id="3063186at2759"/>
<feature type="compositionally biased region" description="Polar residues" evidence="1">
    <location>
        <begin position="390"/>
        <end position="402"/>
    </location>
</feature>
<accession>A0A4Q2DKG2</accession>
<dbReference type="STRING" id="2316362.A0A4Q2DKG2"/>
<sequence>MGALVQRAWNDADKKMWERRKENLELDIEGNQALWPKLVRESLQQNLGRGVVGSAVVGLMYGFRTKSGGIQHGILYSGFDALENSELIHAPGAHSELLKLWSTHADSIMPGITEPSVFQFVKDDDGLPLLPSLDLAEVTVKQVSQLLRCYFSAVWEHVYPPENDMPTIPWLHISGTPDDFYDTTRFQLGINLGDPIPCKLADTLSLYERLLEHQSASNPFRFRSKGDIDERLKLAVQEVLDDIGKDDEDFEQGALGVAEKEKQKEAGPIVVFNKADLDKPLQEDAPQPPAASPPLIVHPLPPMSPPPPSTPPPFTPPAPSPPPDSPKPGSRRKGLKKVSRPIRELNDLVTNVQPSHDGSTGRKSTRKRKQAKFGPETAAGGQRSPRNRRSTWSYAESSQTAEDNQRAGDLPSKRRRIAQ</sequence>
<name>A0A4Q2DKG2_9AGAR</name>
<evidence type="ECO:0000313" key="2">
    <source>
        <dbReference type="EMBL" id="RXW19692.1"/>
    </source>
</evidence>
<dbReference type="EMBL" id="SDEE01000188">
    <property type="protein sequence ID" value="RXW19692.1"/>
    <property type="molecule type" value="Genomic_DNA"/>
</dbReference>
<dbReference type="AlphaFoldDB" id="A0A4Q2DKG2"/>
<reference evidence="2 3" key="1">
    <citation type="submission" date="2019-01" db="EMBL/GenBank/DDBJ databases">
        <title>Draft genome sequence of Psathyrella aberdarensis IHI B618.</title>
        <authorList>
            <person name="Buettner E."/>
            <person name="Kellner H."/>
        </authorList>
    </citation>
    <scope>NUCLEOTIDE SEQUENCE [LARGE SCALE GENOMIC DNA]</scope>
    <source>
        <strain evidence="2 3">IHI B618</strain>
    </source>
</reference>
<feature type="region of interest" description="Disordered" evidence="1">
    <location>
        <begin position="280"/>
        <end position="419"/>
    </location>
</feature>
<gene>
    <name evidence="2" type="ORF">EST38_g6157</name>
</gene>
<proteinExistence type="predicted"/>